<dbReference type="AlphaFoldDB" id="A0AAD9J0R9"/>
<dbReference type="GO" id="GO:0005930">
    <property type="term" value="C:axoneme"/>
    <property type="evidence" value="ECO:0007669"/>
    <property type="project" value="UniProtKB-SubCell"/>
</dbReference>
<comment type="caution">
    <text evidence="10">The sequence shown here is derived from an EMBL/GenBank/DDBJ whole genome shotgun (WGS) entry which is preliminary data.</text>
</comment>
<sequence length="850" mass="97078">MATNSKKGRSTRDSDKKSSRRTDATSSAEETRDETPQLTEDLLSPTEDPSIFEEPPPKEPTPEPVYEEPVLTQLIVEEYNGEKIRGLYEGEGEAWFAGGHHYKGQFSEGLMHGHGIYTWADGVVYEGELTMNRVTGKGTYTWIDGSAYDGDVLNGLRHGYGTFSSPGNMMGYVGDWALGKRHGKGRMYYDSEGLSFYEGDWVNNIRHGWGTRRYRSGNLYQGMWFNNVRHGDGTMRWLDRDQMYTGQWEDGIQHGTGQHIWFVRRVPGSQYPLRNMYDGEFVHGLREGYGIYYYANGARYEGEWKDNMKCGKGKFVFKNGRVYEGMFDKDHIVEFPNFEMDGLVTPDLTKIRTRTPLPSEQMSVHSNESRNTYSPSFQLDVDHLLEEFAESDREEEAAQVIFVIMRHVTSLRKIYAYYSNLGYEESPDNTYIMNKMQFWRFIKDCHLHHEDMTLMEMDRVLAPNKSQHVEMHNPYAKVLFREYTNNLVTLAYHLYRDEHQGSSPLLAWCLSKMIAKNILKFACSVKGYIYYEVRRAVNAMIHLEQAYDVYKSFCVSRKLPPNEPSMKMRQFLYMLQELKLINSDLTPKAIIEILANDDPKVKDEEDAINLELEITFLEFFEALVGCAEVYVTEAVVKDPSTPRPSTAYTNEQSDSVPGSASRGASQSALDDDGTDAVSGQDHDTETGSPAPMSASQMTYKTGDGSSKPEHQTSHATASVAETHDASHHTHMGSARKSETSVLGDQKKGSSCLSGRSGTSDSQRQLMQSMVSMGGIHSEIDDELNMQGEEEEDLDDHIEEIPTEELDEATRQFNFWTHQLHIFFVRKFFPVAQHRIFLKQLVKEKYPNEIC</sequence>
<feature type="region of interest" description="Disordered" evidence="9">
    <location>
        <begin position="638"/>
        <end position="761"/>
    </location>
</feature>
<feature type="compositionally biased region" description="Basic and acidic residues" evidence="9">
    <location>
        <begin position="10"/>
        <end position="35"/>
    </location>
</feature>
<evidence type="ECO:0000256" key="5">
    <source>
        <dbReference type="ARBA" id="ARBA00022846"/>
    </source>
</evidence>
<keyword evidence="6" id="KW-0969">Cilium</keyword>
<proteinExistence type="predicted"/>
<keyword evidence="5" id="KW-0282">Flagellum</keyword>
<evidence type="ECO:0000256" key="4">
    <source>
        <dbReference type="ARBA" id="ARBA00022737"/>
    </source>
</evidence>
<evidence type="ECO:0000313" key="11">
    <source>
        <dbReference type="Proteomes" id="UP001208570"/>
    </source>
</evidence>
<dbReference type="PANTHER" id="PTHR46613:SF1">
    <property type="entry name" value="RADIAL SPOKE HEAD 10 HOMOLOG B-RELATED"/>
    <property type="match status" value="1"/>
</dbReference>
<dbReference type="SUPFAM" id="SSF82185">
    <property type="entry name" value="Histone H3 K4-specific methyltransferase SET7/9 N-terminal domain"/>
    <property type="match status" value="2"/>
</dbReference>
<feature type="compositionally biased region" description="Polar residues" evidence="9">
    <location>
        <begin position="643"/>
        <end position="668"/>
    </location>
</feature>
<evidence type="ECO:0000256" key="1">
    <source>
        <dbReference type="ARBA" id="ARBA00004230"/>
    </source>
</evidence>
<keyword evidence="8" id="KW-0966">Cell projection</keyword>
<dbReference type="GO" id="GO:0031514">
    <property type="term" value="C:motile cilium"/>
    <property type="evidence" value="ECO:0007669"/>
    <property type="project" value="UniProtKB-SubCell"/>
</dbReference>
<evidence type="ECO:0000256" key="3">
    <source>
        <dbReference type="ARBA" id="ARBA00022490"/>
    </source>
</evidence>
<keyword evidence="7" id="KW-0206">Cytoskeleton</keyword>
<comment type="subcellular location">
    <subcellularLocation>
        <location evidence="1">Cell projection</location>
        <location evidence="1">Cilium</location>
        <location evidence="1">Flagellum</location>
    </subcellularLocation>
    <subcellularLocation>
        <location evidence="2">Cytoplasm</location>
        <location evidence="2">Cytoskeleton</location>
        <location evidence="2">Cilium axoneme</location>
    </subcellularLocation>
</comment>
<feature type="compositionally biased region" description="Polar residues" evidence="9">
    <location>
        <begin position="748"/>
        <end position="761"/>
    </location>
</feature>
<name>A0AAD9J0R9_9ANNE</name>
<protein>
    <submittedName>
        <fullName evidence="10">Uncharacterized protein</fullName>
    </submittedName>
</protein>
<organism evidence="10 11">
    <name type="scientific">Paralvinella palmiformis</name>
    <dbReference type="NCBI Taxonomy" id="53620"/>
    <lineage>
        <taxon>Eukaryota</taxon>
        <taxon>Metazoa</taxon>
        <taxon>Spiralia</taxon>
        <taxon>Lophotrochozoa</taxon>
        <taxon>Annelida</taxon>
        <taxon>Polychaeta</taxon>
        <taxon>Sedentaria</taxon>
        <taxon>Canalipalpata</taxon>
        <taxon>Terebellida</taxon>
        <taxon>Terebelliformia</taxon>
        <taxon>Alvinellidae</taxon>
        <taxon>Paralvinella</taxon>
    </lineage>
</organism>
<dbReference type="SMART" id="SM00698">
    <property type="entry name" value="MORN"/>
    <property type="match status" value="9"/>
</dbReference>
<evidence type="ECO:0000256" key="6">
    <source>
        <dbReference type="ARBA" id="ARBA00023069"/>
    </source>
</evidence>
<dbReference type="Proteomes" id="UP001208570">
    <property type="component" value="Unassembled WGS sequence"/>
</dbReference>
<evidence type="ECO:0000313" key="10">
    <source>
        <dbReference type="EMBL" id="KAK2144449.1"/>
    </source>
</evidence>
<dbReference type="PANTHER" id="PTHR46613">
    <property type="entry name" value="RADIAL SPOKE HEAD 10 HOMOLOG B-RELATED"/>
    <property type="match status" value="1"/>
</dbReference>
<evidence type="ECO:0000256" key="8">
    <source>
        <dbReference type="ARBA" id="ARBA00023273"/>
    </source>
</evidence>
<keyword evidence="3" id="KW-0963">Cytoplasm</keyword>
<evidence type="ECO:0000256" key="9">
    <source>
        <dbReference type="SAM" id="MobiDB-lite"/>
    </source>
</evidence>
<accession>A0AAD9J0R9</accession>
<dbReference type="EMBL" id="JAODUP010000756">
    <property type="protein sequence ID" value="KAK2144449.1"/>
    <property type="molecule type" value="Genomic_DNA"/>
</dbReference>
<keyword evidence="4" id="KW-0677">Repeat</keyword>
<dbReference type="Gene3D" id="2.20.110.10">
    <property type="entry name" value="Histone H3 K4-specific methyltransferase SET7/9 N-terminal domain"/>
    <property type="match status" value="4"/>
</dbReference>
<dbReference type="Pfam" id="PF02493">
    <property type="entry name" value="MORN"/>
    <property type="match status" value="9"/>
</dbReference>
<gene>
    <name evidence="10" type="ORF">LSH36_756g02034</name>
</gene>
<feature type="region of interest" description="Disordered" evidence="9">
    <location>
        <begin position="1"/>
        <end position="65"/>
    </location>
</feature>
<dbReference type="InterPro" id="IPR003409">
    <property type="entry name" value="MORN"/>
</dbReference>
<keyword evidence="11" id="KW-1185">Reference proteome</keyword>
<evidence type="ECO:0000256" key="2">
    <source>
        <dbReference type="ARBA" id="ARBA00004430"/>
    </source>
</evidence>
<evidence type="ECO:0000256" key="7">
    <source>
        <dbReference type="ARBA" id="ARBA00023212"/>
    </source>
</evidence>
<reference evidence="10" key="1">
    <citation type="journal article" date="2023" name="Mol. Biol. Evol.">
        <title>Third-Generation Sequencing Reveals the Adaptive Role of the Epigenome in Three Deep-Sea Polychaetes.</title>
        <authorList>
            <person name="Perez M."/>
            <person name="Aroh O."/>
            <person name="Sun Y."/>
            <person name="Lan Y."/>
            <person name="Juniper S.K."/>
            <person name="Young C.R."/>
            <person name="Angers B."/>
            <person name="Qian P.Y."/>
        </authorList>
    </citation>
    <scope>NUCLEOTIDE SEQUENCE</scope>
    <source>
        <strain evidence="10">P08H-3</strain>
    </source>
</reference>